<dbReference type="RefSeq" id="WP_116855655.1">
    <property type="nucleotide sequence ID" value="NZ_QTJV01000009.1"/>
</dbReference>
<evidence type="ECO:0000256" key="1">
    <source>
        <dbReference type="SAM" id="SignalP"/>
    </source>
</evidence>
<sequence length="276" mass="30674">MRFLLLSLSCMLAISCNSSLLSKADFAAKCRIALISKCPALYVTVLNKQTLFIENSGKRDNVSLSAFYKEYMSAPDKADSAVQHFIAATGLITDQGTKIDPAKVIPVIKPASCLSQGAKDQAFPLVYEPYNDQMVILYAVNSSEGFSYITNAAFESLQITKDSLKALAVKNFYTATLPKIHKGNSKSGKAYLFTTEAQYEAAMILFPQLWMKEYVDVKGDIIMAIPYPDYLYIAGSEDAEGIAWVKKELKSVHMGGVQPVSKELFRWNGERFEKYQ</sequence>
<reference evidence="2 3" key="1">
    <citation type="submission" date="2018-08" db="EMBL/GenBank/DDBJ databases">
        <title>Chitinophaga sp. K20C18050901, a novel bacterium isolated from forest soil.</title>
        <authorList>
            <person name="Wang C."/>
        </authorList>
    </citation>
    <scope>NUCLEOTIDE SEQUENCE [LARGE SCALE GENOMIC DNA]</scope>
    <source>
        <strain evidence="2 3">K20C18050901</strain>
    </source>
</reference>
<dbReference type="PROSITE" id="PS51257">
    <property type="entry name" value="PROKAR_LIPOPROTEIN"/>
    <property type="match status" value="1"/>
</dbReference>
<dbReference type="InterPro" id="IPR010838">
    <property type="entry name" value="DUF1444"/>
</dbReference>
<dbReference type="Pfam" id="PF07285">
    <property type="entry name" value="DUF1444"/>
    <property type="match status" value="1"/>
</dbReference>
<proteinExistence type="predicted"/>
<dbReference type="Proteomes" id="UP000261174">
    <property type="component" value="Unassembled WGS sequence"/>
</dbReference>
<evidence type="ECO:0000313" key="3">
    <source>
        <dbReference type="Proteomes" id="UP000261174"/>
    </source>
</evidence>
<comment type="caution">
    <text evidence="2">The sequence shown here is derived from an EMBL/GenBank/DDBJ whole genome shotgun (WGS) entry which is preliminary data.</text>
</comment>
<dbReference type="EMBL" id="QTJV01000009">
    <property type="protein sequence ID" value="RFM32462.1"/>
    <property type="molecule type" value="Genomic_DNA"/>
</dbReference>
<name>A0A3E1NX12_9BACT</name>
<keyword evidence="3" id="KW-1185">Reference proteome</keyword>
<accession>A0A3E1NX12</accession>
<feature type="chain" id="PRO_5017604480" evidence="1">
    <location>
        <begin position="28"/>
        <end position="276"/>
    </location>
</feature>
<dbReference type="AlphaFoldDB" id="A0A3E1NX12"/>
<dbReference type="OrthoDB" id="645979at2"/>
<organism evidence="2 3">
    <name type="scientific">Chitinophaga silvisoli</name>
    <dbReference type="NCBI Taxonomy" id="2291814"/>
    <lineage>
        <taxon>Bacteria</taxon>
        <taxon>Pseudomonadati</taxon>
        <taxon>Bacteroidota</taxon>
        <taxon>Chitinophagia</taxon>
        <taxon>Chitinophagales</taxon>
        <taxon>Chitinophagaceae</taxon>
        <taxon>Chitinophaga</taxon>
    </lineage>
</organism>
<protein>
    <submittedName>
        <fullName evidence="2">DUF1444 family protein</fullName>
    </submittedName>
</protein>
<feature type="signal peptide" evidence="1">
    <location>
        <begin position="1"/>
        <end position="27"/>
    </location>
</feature>
<evidence type="ECO:0000313" key="2">
    <source>
        <dbReference type="EMBL" id="RFM32462.1"/>
    </source>
</evidence>
<gene>
    <name evidence="2" type="ORF">DXN04_22520</name>
</gene>
<keyword evidence="1" id="KW-0732">Signal</keyword>